<dbReference type="RefSeq" id="XP_044565442.1">
    <property type="nucleotide sequence ID" value="XM_044703818.1"/>
</dbReference>
<dbReference type="VEuPathDB" id="AmoebaDB:NF0027950"/>
<gene>
    <name evidence="8" type="ORF">FDP41_013212</name>
</gene>
<dbReference type="GO" id="GO:0071051">
    <property type="term" value="P:poly(A)-dependent snoRNA 3'-end processing"/>
    <property type="evidence" value="ECO:0007669"/>
    <property type="project" value="TreeGrafter"/>
</dbReference>
<dbReference type="OMA" id="ECRINTH"/>
<dbReference type="SUPFAM" id="SSF54211">
    <property type="entry name" value="Ribosomal protein S5 domain 2-like"/>
    <property type="match status" value="1"/>
</dbReference>
<evidence type="ECO:0000259" key="6">
    <source>
        <dbReference type="Pfam" id="PF01138"/>
    </source>
</evidence>
<sequence length="248" mass="27978">MSSRIEYLSPEGLRVDGRRPHEIRNIKFKLNLFSRADGSAYYEQGNTRVLAAVYGPREVKNKSQMKNDRAIINCEYSMATFSTGERKRQFKRDRRSTEISVVIRQTFESVILTHLYPRTQIDIFMQVLQADGGTRCACINAATLALLDAGIPMKDFVVSCAAGFIEGSPLTDLNYIEDCADGPDVPIALLPKQDKVTLLQMDSKLSLDQFEKVLEHAIDGCKQIHKVIDEQLKKHTYSLVNKRGLFSA</sequence>
<dbReference type="GO" id="GO:0000177">
    <property type="term" value="C:cytoplasmic exosome (RNase complex)"/>
    <property type="evidence" value="ECO:0007669"/>
    <property type="project" value="TreeGrafter"/>
</dbReference>
<dbReference type="InterPro" id="IPR015847">
    <property type="entry name" value="ExoRNase_PH_dom2"/>
</dbReference>
<comment type="caution">
    <text evidence="8">The sequence shown here is derived from an EMBL/GenBank/DDBJ whole genome shotgun (WGS) entry which is preliminary data.</text>
</comment>
<reference evidence="8 9" key="1">
    <citation type="journal article" date="2019" name="Sci. Rep.">
        <title>Nanopore sequencing improves the draft genome of the human pathogenic amoeba Naegleria fowleri.</title>
        <authorList>
            <person name="Liechti N."/>
            <person name="Schurch N."/>
            <person name="Bruggmann R."/>
            <person name="Wittwer M."/>
        </authorList>
    </citation>
    <scope>NUCLEOTIDE SEQUENCE [LARGE SCALE GENOMIC DNA]</scope>
    <source>
        <strain evidence="8 9">ATCC 30894</strain>
    </source>
</reference>
<dbReference type="Gene3D" id="3.30.230.70">
    <property type="entry name" value="GHMP Kinase, N-terminal domain"/>
    <property type="match status" value="1"/>
</dbReference>
<dbReference type="GO" id="GO:0016075">
    <property type="term" value="P:rRNA catabolic process"/>
    <property type="evidence" value="ECO:0007669"/>
    <property type="project" value="TreeGrafter"/>
</dbReference>
<name>A0A6A5C5Y5_NAEFO</name>
<dbReference type="GO" id="GO:0034475">
    <property type="term" value="P:U4 snRNA 3'-end processing"/>
    <property type="evidence" value="ECO:0007669"/>
    <property type="project" value="TreeGrafter"/>
</dbReference>
<dbReference type="InterPro" id="IPR036345">
    <property type="entry name" value="ExoRNase_PH_dom2_sf"/>
</dbReference>
<comment type="similarity">
    <text evidence="3">Belongs to the RNase PH family.</text>
</comment>
<dbReference type="Pfam" id="PF03725">
    <property type="entry name" value="RNase_PH_C"/>
    <property type="match status" value="1"/>
</dbReference>
<evidence type="ECO:0000313" key="8">
    <source>
        <dbReference type="EMBL" id="KAF0980729.1"/>
    </source>
</evidence>
<dbReference type="InterPro" id="IPR050080">
    <property type="entry name" value="RNase_PH"/>
</dbReference>
<dbReference type="FunFam" id="3.30.230.70:FF:000004">
    <property type="entry name" value="Exosome complex component Rrp41"/>
    <property type="match status" value="1"/>
</dbReference>
<dbReference type="PANTHER" id="PTHR11953">
    <property type="entry name" value="EXOSOME COMPLEX COMPONENT"/>
    <property type="match status" value="1"/>
</dbReference>
<keyword evidence="9" id="KW-1185">Reference proteome</keyword>
<dbReference type="Pfam" id="PF01138">
    <property type="entry name" value="RNase_PH"/>
    <property type="match status" value="1"/>
</dbReference>
<dbReference type="GeneID" id="68120427"/>
<dbReference type="Proteomes" id="UP000444721">
    <property type="component" value="Unassembled WGS sequence"/>
</dbReference>
<dbReference type="InterPro" id="IPR020568">
    <property type="entry name" value="Ribosomal_Su5_D2-typ_SF"/>
</dbReference>
<keyword evidence="5" id="KW-0271">Exosome</keyword>
<dbReference type="VEuPathDB" id="AmoebaDB:FDP41_013212"/>
<evidence type="ECO:0000256" key="4">
    <source>
        <dbReference type="ARBA" id="ARBA00022490"/>
    </source>
</evidence>
<dbReference type="OrthoDB" id="27298at2759"/>
<dbReference type="GO" id="GO:0000176">
    <property type="term" value="C:nuclear exosome (RNase complex)"/>
    <property type="evidence" value="ECO:0007669"/>
    <property type="project" value="TreeGrafter"/>
</dbReference>
<evidence type="ECO:0000256" key="1">
    <source>
        <dbReference type="ARBA" id="ARBA00004496"/>
    </source>
</evidence>
<dbReference type="AlphaFoldDB" id="A0A6A5C5Y5"/>
<feature type="domain" description="Exoribonuclease phosphorolytic" evidence="6">
    <location>
        <begin position="22"/>
        <end position="152"/>
    </location>
</feature>
<evidence type="ECO:0000313" key="9">
    <source>
        <dbReference type="Proteomes" id="UP000444721"/>
    </source>
</evidence>
<organism evidence="8 9">
    <name type="scientific">Naegleria fowleri</name>
    <name type="common">Brain eating amoeba</name>
    <dbReference type="NCBI Taxonomy" id="5763"/>
    <lineage>
        <taxon>Eukaryota</taxon>
        <taxon>Discoba</taxon>
        <taxon>Heterolobosea</taxon>
        <taxon>Tetramitia</taxon>
        <taxon>Eutetramitia</taxon>
        <taxon>Vahlkampfiidae</taxon>
        <taxon>Naegleria</taxon>
    </lineage>
</organism>
<dbReference type="EMBL" id="VFQX01000017">
    <property type="protein sequence ID" value="KAF0980729.1"/>
    <property type="molecule type" value="Genomic_DNA"/>
</dbReference>
<dbReference type="SUPFAM" id="SSF55666">
    <property type="entry name" value="Ribonuclease PH domain 2-like"/>
    <property type="match status" value="1"/>
</dbReference>
<protein>
    <submittedName>
        <fullName evidence="8">Uncharacterized protein</fullName>
    </submittedName>
</protein>
<dbReference type="GO" id="GO:0005730">
    <property type="term" value="C:nucleolus"/>
    <property type="evidence" value="ECO:0007669"/>
    <property type="project" value="UniProtKB-SubCell"/>
</dbReference>
<dbReference type="VEuPathDB" id="AmoebaDB:NfTy_036240"/>
<accession>A0A6A5C5Y5</accession>
<proteinExistence type="inferred from homology"/>
<keyword evidence="4" id="KW-0963">Cytoplasm</keyword>
<evidence type="ECO:0000256" key="2">
    <source>
        <dbReference type="ARBA" id="ARBA00004604"/>
    </source>
</evidence>
<dbReference type="InterPro" id="IPR001247">
    <property type="entry name" value="ExoRNase_PH_dom1"/>
</dbReference>
<evidence type="ECO:0000256" key="5">
    <source>
        <dbReference type="ARBA" id="ARBA00022835"/>
    </source>
</evidence>
<dbReference type="InterPro" id="IPR027408">
    <property type="entry name" value="PNPase/RNase_PH_dom_sf"/>
</dbReference>
<comment type="subcellular location">
    <subcellularLocation>
        <location evidence="1">Cytoplasm</location>
    </subcellularLocation>
    <subcellularLocation>
        <location evidence="2">Nucleus</location>
        <location evidence="2">Nucleolus</location>
    </subcellularLocation>
</comment>
<dbReference type="CDD" id="cd11370">
    <property type="entry name" value="RNase_PH_RRP41"/>
    <property type="match status" value="1"/>
</dbReference>
<evidence type="ECO:0000259" key="7">
    <source>
        <dbReference type="Pfam" id="PF03725"/>
    </source>
</evidence>
<dbReference type="GO" id="GO:0071028">
    <property type="term" value="P:nuclear mRNA surveillance"/>
    <property type="evidence" value="ECO:0007669"/>
    <property type="project" value="TreeGrafter"/>
</dbReference>
<feature type="domain" description="Exoribonuclease phosphorolytic" evidence="7">
    <location>
        <begin position="155"/>
        <end position="219"/>
    </location>
</feature>
<dbReference type="PANTHER" id="PTHR11953:SF0">
    <property type="entry name" value="EXOSOME COMPLEX COMPONENT RRP41"/>
    <property type="match status" value="1"/>
</dbReference>
<evidence type="ECO:0000256" key="3">
    <source>
        <dbReference type="ARBA" id="ARBA00006678"/>
    </source>
</evidence>
<dbReference type="GO" id="GO:0003723">
    <property type="term" value="F:RNA binding"/>
    <property type="evidence" value="ECO:0007669"/>
    <property type="project" value="TreeGrafter"/>
</dbReference>